<comment type="caution">
    <text evidence="3">The sequence shown here is derived from an EMBL/GenBank/DDBJ whole genome shotgun (WGS) entry which is preliminary data.</text>
</comment>
<sequence length="154" mass="16433">MKLFPMVAALGFIAMANGLPVADEVGAATSYASEKTTAKNFVDMVKSQCQVLYPPPKASTWGKLKDGATKAWRKVSPLTGKKKALEMICNQVLFVTLDTYGYDSSNTISSAESEYGSYYGAQPGSLADSDSGPTTSTNGEQVYYDASPDRSTQV</sequence>
<accession>A0A9W8B1L2</accession>
<evidence type="ECO:0000256" key="1">
    <source>
        <dbReference type="SAM" id="MobiDB-lite"/>
    </source>
</evidence>
<feature type="chain" id="PRO_5040848125" evidence="2">
    <location>
        <begin position="19"/>
        <end position="154"/>
    </location>
</feature>
<dbReference type="Proteomes" id="UP001151582">
    <property type="component" value="Unassembled WGS sequence"/>
</dbReference>
<protein>
    <submittedName>
        <fullName evidence="3">Uncharacterized protein</fullName>
    </submittedName>
</protein>
<dbReference type="AlphaFoldDB" id="A0A9W8B1L2"/>
<dbReference type="EMBL" id="JANBQB010000396">
    <property type="protein sequence ID" value="KAJ1976836.1"/>
    <property type="molecule type" value="Genomic_DNA"/>
</dbReference>
<evidence type="ECO:0000256" key="2">
    <source>
        <dbReference type="SAM" id="SignalP"/>
    </source>
</evidence>
<evidence type="ECO:0000313" key="4">
    <source>
        <dbReference type="Proteomes" id="UP001151582"/>
    </source>
</evidence>
<keyword evidence="4" id="KW-1185">Reference proteome</keyword>
<keyword evidence="2" id="KW-0732">Signal</keyword>
<evidence type="ECO:0000313" key="3">
    <source>
        <dbReference type="EMBL" id="KAJ1976836.1"/>
    </source>
</evidence>
<feature type="signal peptide" evidence="2">
    <location>
        <begin position="1"/>
        <end position="18"/>
    </location>
</feature>
<feature type="region of interest" description="Disordered" evidence="1">
    <location>
        <begin position="121"/>
        <end position="154"/>
    </location>
</feature>
<gene>
    <name evidence="3" type="ORF">H4R34_003825</name>
</gene>
<organism evidence="3 4">
    <name type="scientific">Dimargaris verticillata</name>
    <dbReference type="NCBI Taxonomy" id="2761393"/>
    <lineage>
        <taxon>Eukaryota</taxon>
        <taxon>Fungi</taxon>
        <taxon>Fungi incertae sedis</taxon>
        <taxon>Zoopagomycota</taxon>
        <taxon>Kickxellomycotina</taxon>
        <taxon>Dimargaritomycetes</taxon>
        <taxon>Dimargaritales</taxon>
        <taxon>Dimargaritaceae</taxon>
        <taxon>Dimargaris</taxon>
    </lineage>
</organism>
<feature type="compositionally biased region" description="Polar residues" evidence="1">
    <location>
        <begin position="131"/>
        <end position="140"/>
    </location>
</feature>
<name>A0A9W8B1L2_9FUNG</name>
<proteinExistence type="predicted"/>
<reference evidence="3" key="1">
    <citation type="submission" date="2022-07" db="EMBL/GenBank/DDBJ databases">
        <title>Phylogenomic reconstructions and comparative analyses of Kickxellomycotina fungi.</title>
        <authorList>
            <person name="Reynolds N.K."/>
            <person name="Stajich J.E."/>
            <person name="Barry K."/>
            <person name="Grigoriev I.V."/>
            <person name="Crous P."/>
            <person name="Smith M.E."/>
        </authorList>
    </citation>
    <scope>NUCLEOTIDE SEQUENCE</scope>
    <source>
        <strain evidence="3">RSA 567</strain>
    </source>
</reference>